<evidence type="ECO:0000259" key="4">
    <source>
        <dbReference type="Pfam" id="PF00370"/>
    </source>
</evidence>
<proteinExistence type="inferred from homology"/>
<dbReference type="Proteomes" id="UP001152876">
    <property type="component" value="Unassembled WGS sequence"/>
</dbReference>
<keyword evidence="3 6" id="KW-0418">Kinase</keyword>
<evidence type="ECO:0000256" key="2">
    <source>
        <dbReference type="ARBA" id="ARBA00022679"/>
    </source>
</evidence>
<dbReference type="EMBL" id="AOGK01000002">
    <property type="protein sequence ID" value="MDG5974201.1"/>
    <property type="molecule type" value="Genomic_DNA"/>
</dbReference>
<protein>
    <submittedName>
        <fullName evidence="6">Carbohydrate kinase FGGY</fullName>
    </submittedName>
</protein>
<dbReference type="GO" id="GO:0005975">
    <property type="term" value="P:carbohydrate metabolic process"/>
    <property type="evidence" value="ECO:0007669"/>
    <property type="project" value="InterPro"/>
</dbReference>
<evidence type="ECO:0000313" key="7">
    <source>
        <dbReference type="Proteomes" id="UP001152876"/>
    </source>
</evidence>
<dbReference type="InterPro" id="IPR018484">
    <property type="entry name" value="FGGY_N"/>
</dbReference>
<comment type="similarity">
    <text evidence="1">Belongs to the FGGY kinase family.</text>
</comment>
<reference evidence="6" key="1">
    <citation type="submission" date="2013-01" db="EMBL/GenBank/DDBJ databases">
        <title>Genome draft of Hydrogenophaga taeniospiralis 2K1.</title>
        <authorList>
            <person name="Gomila M."/>
            <person name="Lalucat J."/>
        </authorList>
    </citation>
    <scope>NUCLEOTIDE SEQUENCE</scope>
    <source>
        <strain evidence="6">CCUG 15921</strain>
    </source>
</reference>
<dbReference type="Gene3D" id="3.30.420.40">
    <property type="match status" value="2"/>
</dbReference>
<name>A0A9X4NPI4_9BURK</name>
<dbReference type="InterPro" id="IPR043129">
    <property type="entry name" value="ATPase_NBD"/>
</dbReference>
<evidence type="ECO:0000256" key="1">
    <source>
        <dbReference type="ARBA" id="ARBA00009156"/>
    </source>
</evidence>
<accession>A0A9X4NPI4</accession>
<dbReference type="InterPro" id="IPR049382">
    <property type="entry name" value="FGGY_C_2"/>
</dbReference>
<comment type="caution">
    <text evidence="6">The sequence shown here is derived from an EMBL/GenBank/DDBJ whole genome shotgun (WGS) entry which is preliminary data.</text>
</comment>
<evidence type="ECO:0000256" key="3">
    <source>
        <dbReference type="ARBA" id="ARBA00022777"/>
    </source>
</evidence>
<evidence type="ECO:0000313" key="6">
    <source>
        <dbReference type="EMBL" id="MDG5974201.1"/>
    </source>
</evidence>
<keyword evidence="7" id="KW-1185">Reference proteome</keyword>
<dbReference type="PANTHER" id="PTHR43095:SF5">
    <property type="entry name" value="XYLULOSE KINASE"/>
    <property type="match status" value="1"/>
</dbReference>
<feature type="domain" description="Carbohydrate kinase FGGY C-terminal" evidence="5">
    <location>
        <begin position="251"/>
        <end position="447"/>
    </location>
</feature>
<keyword evidence="2" id="KW-0808">Transferase</keyword>
<dbReference type="InterPro" id="IPR050406">
    <property type="entry name" value="FGGY_Carb_Kinase"/>
</dbReference>
<dbReference type="Pfam" id="PF00370">
    <property type="entry name" value="FGGY_N"/>
    <property type="match status" value="1"/>
</dbReference>
<dbReference type="AlphaFoldDB" id="A0A9X4NPI4"/>
<dbReference type="SUPFAM" id="SSF53067">
    <property type="entry name" value="Actin-like ATPase domain"/>
    <property type="match status" value="1"/>
</dbReference>
<gene>
    <name evidence="6" type="ORF">H010_02992</name>
</gene>
<dbReference type="Pfam" id="PF21546">
    <property type="entry name" value="FGGY_C_2"/>
    <property type="match status" value="1"/>
</dbReference>
<organism evidence="6 7">
    <name type="scientific">Hydrogenophaga taeniospiralis CCUG 15921</name>
    <dbReference type="NCBI Taxonomy" id="1281780"/>
    <lineage>
        <taxon>Bacteria</taxon>
        <taxon>Pseudomonadati</taxon>
        <taxon>Pseudomonadota</taxon>
        <taxon>Betaproteobacteria</taxon>
        <taxon>Burkholderiales</taxon>
        <taxon>Comamonadaceae</taxon>
        <taxon>Hydrogenophaga</taxon>
    </lineage>
</organism>
<sequence>MIMDSNAHTLVLDVGKSNAKLVLFNAEGDVIARRVRANHSVQTPHYLALGLDALQAWVQESVPTLPEHARIGRIGITTHGAAFCAVNGSGLALPAIDYEWDGYGELRADYASRIDGFETTGTPLLPLGLNAGLQLFWLQQTQPEAWQGIEAWLPYPQYWAWWFTGVAAYEVSSLGCHTHLWQPARNRFAPWAVREGLVERFPPLRLAYEAIGPVQPALAERLGLPAGCVVYAGLHDSNACLARHLHALPGASVVSTGTWCVVMTPGVTGREQALDPAREQLFNQSIEGRPVPTARFMGGREFAHLCHGADPALATESALHEVLEAGWLVLPGHDAGPAANFGQAGEIVRGDQPMGSAPQVVPLHLRPALAAMYCAMMTTRILFDLLPLALRGNPQRSDALSVVILEGPLADNPAYAAALSALLAPLAVVRSQDEVEGTARGAWLSTRWAMPSHGRDAYASVPPPTAQVSHSLLQRFRQWSTVADEALV</sequence>
<dbReference type="PANTHER" id="PTHR43095">
    <property type="entry name" value="SUGAR KINASE"/>
    <property type="match status" value="1"/>
</dbReference>
<dbReference type="GO" id="GO:0016301">
    <property type="term" value="F:kinase activity"/>
    <property type="evidence" value="ECO:0007669"/>
    <property type="project" value="UniProtKB-KW"/>
</dbReference>
<evidence type="ECO:0000259" key="5">
    <source>
        <dbReference type="Pfam" id="PF21546"/>
    </source>
</evidence>
<feature type="domain" description="Carbohydrate kinase FGGY N-terminal" evidence="4">
    <location>
        <begin position="10"/>
        <end position="239"/>
    </location>
</feature>
<dbReference type="CDD" id="cd07772">
    <property type="entry name" value="ASKHA_NBD_FGGY_NaCK-like"/>
    <property type="match status" value="1"/>
</dbReference>